<dbReference type="EMBL" id="NBIV01000392">
    <property type="protein sequence ID" value="PXF39957.1"/>
    <property type="molecule type" value="Genomic_DNA"/>
</dbReference>
<dbReference type="Proteomes" id="UP000247409">
    <property type="component" value="Unassembled WGS sequence"/>
</dbReference>
<sequence>MDTHAGLCGVIVVVGSDAEYDGKSLFPADDTTEVFLHMCAMNEADNFHFERNVLRSQRNRCLTDEQLKALMENEDFEVSKLCILLPTLFTAMDPASILRKANLRASTFTIWALKLTSTRQ</sequence>
<proteinExistence type="predicted"/>
<evidence type="ECO:0000313" key="1">
    <source>
        <dbReference type="EMBL" id="PXF39957.1"/>
    </source>
</evidence>
<accession>A0A2V3ID09</accession>
<comment type="caution">
    <text evidence="1">The sequence shown here is derived from an EMBL/GenBank/DDBJ whole genome shotgun (WGS) entry which is preliminary data.</text>
</comment>
<evidence type="ECO:0000313" key="2">
    <source>
        <dbReference type="Proteomes" id="UP000247409"/>
    </source>
</evidence>
<name>A0A2V3ID09_9FLOR</name>
<protein>
    <submittedName>
        <fullName evidence="1">Uncharacterized protein</fullName>
    </submittedName>
</protein>
<dbReference type="OrthoDB" id="2121828at2759"/>
<dbReference type="AlphaFoldDB" id="A0A2V3ID09"/>
<organism evidence="1 2">
    <name type="scientific">Gracilariopsis chorda</name>
    <dbReference type="NCBI Taxonomy" id="448386"/>
    <lineage>
        <taxon>Eukaryota</taxon>
        <taxon>Rhodophyta</taxon>
        <taxon>Florideophyceae</taxon>
        <taxon>Rhodymeniophycidae</taxon>
        <taxon>Gracilariales</taxon>
        <taxon>Gracilariaceae</taxon>
        <taxon>Gracilariopsis</taxon>
    </lineage>
</organism>
<gene>
    <name evidence="1" type="ORF">BWQ96_10329</name>
</gene>
<reference evidence="1 2" key="1">
    <citation type="journal article" date="2018" name="Mol. Biol. Evol.">
        <title>Analysis of the draft genome of the red seaweed Gracilariopsis chorda provides insights into genome size evolution in Rhodophyta.</title>
        <authorList>
            <person name="Lee J."/>
            <person name="Yang E.C."/>
            <person name="Graf L."/>
            <person name="Yang J.H."/>
            <person name="Qiu H."/>
            <person name="Zel Zion U."/>
            <person name="Chan C.X."/>
            <person name="Stephens T.G."/>
            <person name="Weber A.P.M."/>
            <person name="Boo G.H."/>
            <person name="Boo S.M."/>
            <person name="Kim K.M."/>
            <person name="Shin Y."/>
            <person name="Jung M."/>
            <person name="Lee S.J."/>
            <person name="Yim H.S."/>
            <person name="Lee J.H."/>
            <person name="Bhattacharya D."/>
            <person name="Yoon H.S."/>
        </authorList>
    </citation>
    <scope>NUCLEOTIDE SEQUENCE [LARGE SCALE GENOMIC DNA]</scope>
    <source>
        <strain evidence="1 2">SKKU-2015</strain>
        <tissue evidence="1">Whole body</tissue>
    </source>
</reference>
<keyword evidence="2" id="KW-1185">Reference proteome</keyword>